<sequence>MKDITLYICASLGIIPISRTQDSVRPMTRNTLDAAIVLSVIAGPDPGPAMLARGAGISFPLYKF</sequence>
<keyword evidence="2" id="KW-1185">Reference proteome</keyword>
<dbReference type="InterPro" id="IPR036928">
    <property type="entry name" value="AS_sf"/>
</dbReference>
<dbReference type="OrthoDB" id="566138at2759"/>
<dbReference type="Gene3D" id="3.90.1300.10">
    <property type="entry name" value="Amidase signature (AS) domain"/>
    <property type="match status" value="1"/>
</dbReference>
<evidence type="ECO:0000313" key="1">
    <source>
        <dbReference type="EMBL" id="RUP49598.1"/>
    </source>
</evidence>
<comment type="caution">
    <text evidence="1">The sequence shown here is derived from an EMBL/GenBank/DDBJ whole genome shotgun (WGS) entry which is preliminary data.</text>
</comment>
<reference evidence="1 2" key="1">
    <citation type="journal article" date="2018" name="New Phytol.">
        <title>Phylogenomics of Endogonaceae and evolution of mycorrhizas within Mucoromycota.</title>
        <authorList>
            <person name="Chang Y."/>
            <person name="Desiro A."/>
            <person name="Na H."/>
            <person name="Sandor L."/>
            <person name="Lipzen A."/>
            <person name="Clum A."/>
            <person name="Barry K."/>
            <person name="Grigoriev I.V."/>
            <person name="Martin F.M."/>
            <person name="Stajich J.E."/>
            <person name="Smith M.E."/>
            <person name="Bonito G."/>
            <person name="Spatafora J.W."/>
        </authorList>
    </citation>
    <scope>NUCLEOTIDE SEQUENCE [LARGE SCALE GENOMIC DNA]</scope>
    <source>
        <strain evidence="1 2">GMNB39</strain>
    </source>
</reference>
<protein>
    <submittedName>
        <fullName evidence="1">Uncharacterized protein</fullName>
    </submittedName>
</protein>
<dbReference type="SUPFAM" id="SSF75304">
    <property type="entry name" value="Amidase signature (AS) enzymes"/>
    <property type="match status" value="1"/>
</dbReference>
<proteinExistence type="predicted"/>
<accession>A0A433DFI5</accession>
<evidence type="ECO:0000313" key="2">
    <source>
        <dbReference type="Proteomes" id="UP000268093"/>
    </source>
</evidence>
<name>A0A433DFI5_9FUNG</name>
<organism evidence="1 2">
    <name type="scientific">Jimgerdemannia flammicorona</name>
    <dbReference type="NCBI Taxonomy" id="994334"/>
    <lineage>
        <taxon>Eukaryota</taxon>
        <taxon>Fungi</taxon>
        <taxon>Fungi incertae sedis</taxon>
        <taxon>Mucoromycota</taxon>
        <taxon>Mucoromycotina</taxon>
        <taxon>Endogonomycetes</taxon>
        <taxon>Endogonales</taxon>
        <taxon>Endogonaceae</taxon>
        <taxon>Jimgerdemannia</taxon>
    </lineage>
</organism>
<dbReference type="Proteomes" id="UP000268093">
    <property type="component" value="Unassembled WGS sequence"/>
</dbReference>
<dbReference type="EMBL" id="RBNI01002149">
    <property type="protein sequence ID" value="RUP49598.1"/>
    <property type="molecule type" value="Genomic_DNA"/>
</dbReference>
<dbReference type="AlphaFoldDB" id="A0A433DFI5"/>
<gene>
    <name evidence="1" type="ORF">BC936DRAFT_142077</name>
</gene>